<sequence length="107" mass="12417">MPSSRRWSQLSKICCGCWTIPTEALRQCLQMQHKYQRERIYMYLCVDEEEDENPGNRDSEEVDLHVERGVPVREVKELLLAGTFQSNNMAAAYLALEVLTKMGYSLD</sequence>
<proteinExistence type="predicted"/>
<reference evidence="1" key="1">
    <citation type="submission" date="2021-01" db="EMBL/GenBank/DDBJ databases">
        <authorList>
            <person name="Corre E."/>
            <person name="Pelletier E."/>
            <person name="Niang G."/>
            <person name="Scheremetjew M."/>
            <person name="Finn R."/>
            <person name="Kale V."/>
            <person name="Holt S."/>
            <person name="Cochrane G."/>
            <person name="Meng A."/>
            <person name="Brown T."/>
            <person name="Cohen L."/>
        </authorList>
    </citation>
    <scope>NUCLEOTIDE SEQUENCE</scope>
    <source>
        <strain evidence="1">UTEX LB 2760</strain>
    </source>
</reference>
<organism evidence="1">
    <name type="scientific">Rhodosorus marinus</name>
    <dbReference type="NCBI Taxonomy" id="101924"/>
    <lineage>
        <taxon>Eukaryota</taxon>
        <taxon>Rhodophyta</taxon>
        <taxon>Stylonematophyceae</taxon>
        <taxon>Stylonematales</taxon>
        <taxon>Stylonemataceae</taxon>
        <taxon>Rhodosorus</taxon>
    </lineage>
</organism>
<evidence type="ECO:0000313" key="1">
    <source>
        <dbReference type="EMBL" id="CAD8391450.1"/>
    </source>
</evidence>
<protein>
    <submittedName>
        <fullName evidence="1">Uncharacterized protein</fullName>
    </submittedName>
</protein>
<dbReference type="AlphaFoldDB" id="A0A7S0BFA2"/>
<dbReference type="Gene3D" id="3.90.79.10">
    <property type="entry name" value="Nucleoside Triphosphate Pyrophosphohydrolase"/>
    <property type="match status" value="1"/>
</dbReference>
<gene>
    <name evidence="1" type="ORF">RMAR0315_LOCUS1425</name>
</gene>
<name>A0A7S0BFA2_9RHOD</name>
<accession>A0A7S0BFA2</accession>
<dbReference type="EMBL" id="HBEK01002508">
    <property type="protein sequence ID" value="CAD8391450.1"/>
    <property type="molecule type" value="Transcribed_RNA"/>
</dbReference>